<dbReference type="InterPro" id="IPR013325">
    <property type="entry name" value="RNA_pol_sigma_r2"/>
</dbReference>
<evidence type="ECO:0000256" key="1">
    <source>
        <dbReference type="ARBA" id="ARBA00007788"/>
    </source>
</evidence>
<dbReference type="PRINTS" id="PR00046">
    <property type="entry name" value="SIGMA70FCT"/>
</dbReference>
<dbReference type="PROSITE" id="PS00715">
    <property type="entry name" value="SIGMA70_1"/>
    <property type="match status" value="1"/>
</dbReference>
<dbReference type="Pfam" id="PF00140">
    <property type="entry name" value="Sigma70_r1_2"/>
    <property type="match status" value="1"/>
</dbReference>
<dbReference type="SUPFAM" id="SSF88946">
    <property type="entry name" value="Sigma2 domain of RNA polymerase sigma factors"/>
    <property type="match status" value="1"/>
</dbReference>
<dbReference type="InterPro" id="IPR007624">
    <property type="entry name" value="RNA_pol_sigma70_r3"/>
</dbReference>
<accession>A0ABW8ILC4</accession>
<keyword evidence="2 7" id="KW-0805">Transcription regulation</keyword>
<organism evidence="11 12">
    <name type="scientific">Dyella humi</name>
    <dbReference type="NCBI Taxonomy" id="1770547"/>
    <lineage>
        <taxon>Bacteria</taxon>
        <taxon>Pseudomonadati</taxon>
        <taxon>Pseudomonadota</taxon>
        <taxon>Gammaproteobacteria</taxon>
        <taxon>Lysobacterales</taxon>
        <taxon>Rhodanobacteraceae</taxon>
        <taxon>Dyella</taxon>
    </lineage>
</organism>
<dbReference type="SUPFAM" id="SSF48403">
    <property type="entry name" value="Ankyrin repeat"/>
    <property type="match status" value="1"/>
</dbReference>
<feature type="repeat" description="ANK" evidence="6">
    <location>
        <begin position="44"/>
        <end position="76"/>
    </location>
</feature>
<keyword evidence="12" id="KW-1185">Reference proteome</keyword>
<dbReference type="Pfam" id="PF04539">
    <property type="entry name" value="Sigma70_r3"/>
    <property type="match status" value="1"/>
</dbReference>
<evidence type="ECO:0000256" key="5">
    <source>
        <dbReference type="ARBA" id="ARBA00023163"/>
    </source>
</evidence>
<comment type="similarity">
    <text evidence="1 7">Belongs to the sigma-70 factor family.</text>
</comment>
<evidence type="ECO:0000313" key="12">
    <source>
        <dbReference type="Proteomes" id="UP001620409"/>
    </source>
</evidence>
<feature type="region of interest" description="Disordered" evidence="8">
    <location>
        <begin position="109"/>
        <end position="138"/>
    </location>
</feature>
<dbReference type="Pfam" id="PF04545">
    <property type="entry name" value="Sigma70_r4"/>
    <property type="match status" value="1"/>
</dbReference>
<evidence type="ECO:0000256" key="3">
    <source>
        <dbReference type="ARBA" id="ARBA00023082"/>
    </source>
</evidence>
<proteinExistence type="inferred from homology"/>
<evidence type="ECO:0000256" key="4">
    <source>
        <dbReference type="ARBA" id="ARBA00023125"/>
    </source>
</evidence>
<evidence type="ECO:0000259" key="10">
    <source>
        <dbReference type="PROSITE" id="PS00716"/>
    </source>
</evidence>
<dbReference type="Gene3D" id="1.10.10.10">
    <property type="entry name" value="Winged helix-like DNA-binding domain superfamily/Winged helix DNA-binding domain"/>
    <property type="match status" value="2"/>
</dbReference>
<protein>
    <recommendedName>
        <fullName evidence="7">RNA polymerase sigma factor</fullName>
    </recommendedName>
</protein>
<reference evidence="11 12" key="1">
    <citation type="submission" date="2020-10" db="EMBL/GenBank/DDBJ databases">
        <title>Phylogeny of dyella-like bacteria.</title>
        <authorList>
            <person name="Fu J."/>
        </authorList>
    </citation>
    <scope>NUCLEOTIDE SEQUENCE [LARGE SCALE GENOMIC DNA]</scope>
    <source>
        <strain evidence="11 12">DHG40</strain>
    </source>
</reference>
<dbReference type="Proteomes" id="UP001620409">
    <property type="component" value="Unassembled WGS sequence"/>
</dbReference>
<dbReference type="Pfam" id="PF04542">
    <property type="entry name" value="Sigma70_r2"/>
    <property type="match status" value="1"/>
</dbReference>
<comment type="function">
    <text evidence="7">Sigma factors are initiation factors that promote the attachment of RNA polymerase to specific initiation sites and are then released.</text>
</comment>
<dbReference type="InterPro" id="IPR000943">
    <property type="entry name" value="RNA_pol_sigma70"/>
</dbReference>
<dbReference type="EMBL" id="JADIKI010000023">
    <property type="protein sequence ID" value="MFK2855420.1"/>
    <property type="molecule type" value="Genomic_DNA"/>
</dbReference>
<dbReference type="Pfam" id="PF12796">
    <property type="entry name" value="Ank_2"/>
    <property type="match status" value="1"/>
</dbReference>
<dbReference type="SUPFAM" id="SSF88659">
    <property type="entry name" value="Sigma3 and sigma4 domains of RNA polymerase sigma factors"/>
    <property type="match status" value="2"/>
</dbReference>
<keyword evidence="5 7" id="KW-0804">Transcription</keyword>
<dbReference type="InterPro" id="IPR050239">
    <property type="entry name" value="Sigma-70_RNA_pol_init_factors"/>
</dbReference>
<keyword evidence="6" id="KW-0040">ANK repeat</keyword>
<dbReference type="InterPro" id="IPR036770">
    <property type="entry name" value="Ankyrin_rpt-contain_sf"/>
</dbReference>
<feature type="domain" description="RNA polymerase sigma-70" evidence="10">
    <location>
        <begin position="761"/>
        <end position="787"/>
    </location>
</feature>
<dbReference type="PANTHER" id="PTHR30603:SF60">
    <property type="entry name" value="RNA POLYMERASE SIGMA FACTOR RPOD"/>
    <property type="match status" value="1"/>
</dbReference>
<dbReference type="InterPro" id="IPR007630">
    <property type="entry name" value="RNA_pol_sigma70_r4"/>
</dbReference>
<dbReference type="InterPro" id="IPR036388">
    <property type="entry name" value="WH-like_DNA-bd_sf"/>
</dbReference>
<sequence>MSAVVLPEPATLNRLFKLAALAGADAAVRVHLERGDHVDGRDVSGQTPLMLAARQNRASTCSLLLASGADVDLVDGEGKSALVIAQLANATQAIDVIQTFLDERAQTRTLEEPPADRERSNADGCQDPNVTASAEDDSAWVAEEEPIAPKGDSSIAAAAKAIQVVLSQHSFIDDYTDWSDVAAFLPERSVRPARPVDPDVRWPLKSLLLKAMREGGVPDVDIQSFCENEDGERELDAENLIRLTLGELNILADERQVLRTEALQDVPDEREEQALEDALAFHDSVSASADFCFRVYQRDMGKTGLLTREEEIAVAKAIEDGLYQVQLALSKFPLAIGALLETFDAFLNDKLRLSEFLAGFRDARETVSTVEIEAALKGQVAPPADDDGDDTLLDEDTEDAGELREEAIEQFERLRACYLSFCGAVERNGFDHNAHTAREQVAREFMKVALSAAAIDGLANKLRSVLDNLDRHERALFDVMTRQVRMPRNEFVAAYAGHEGDVTWSDGLIGKHAKWSPEVAIYKAAIDAEQEHLASISRKLFMPLSEVKIMALTIKSGVAKARRARNAMVEANLRLVLSIARRYTHRGEQFMDLVQDGNIGLMKAVDKFQYRRGYKFSTYATWWIRQSITRGLADRGRTVRLPVHMIESINKLGRLSREEWQRLGREPRAWELAVKMGLEVDNIRKLVRRSGDVISLDEHVGEHEQHPRIEFLQDINTPSPLDLALDHGLVETVRVALGNLKPREAKILRLRFGIGENTDHTLEEVGKKFDLTRERIRQIEAKTLRKLRHPTRRGALITFMDDRQSVKSDEDE</sequence>
<evidence type="ECO:0000313" key="11">
    <source>
        <dbReference type="EMBL" id="MFK2855420.1"/>
    </source>
</evidence>
<dbReference type="PROSITE" id="PS50088">
    <property type="entry name" value="ANK_REPEAT"/>
    <property type="match status" value="1"/>
</dbReference>
<dbReference type="NCBIfam" id="TIGR02937">
    <property type="entry name" value="sigma70-ECF"/>
    <property type="match status" value="1"/>
</dbReference>
<feature type="compositionally biased region" description="Basic and acidic residues" evidence="8">
    <location>
        <begin position="109"/>
        <end position="121"/>
    </location>
</feature>
<keyword evidence="4 7" id="KW-0238">DNA-binding</keyword>
<keyword evidence="3 7" id="KW-0731">Sigma factor</keyword>
<dbReference type="PROSITE" id="PS50297">
    <property type="entry name" value="ANK_REP_REGION"/>
    <property type="match status" value="1"/>
</dbReference>
<feature type="domain" description="RNA polymerase sigma-70" evidence="9">
    <location>
        <begin position="592"/>
        <end position="605"/>
    </location>
</feature>
<evidence type="ECO:0000256" key="2">
    <source>
        <dbReference type="ARBA" id="ARBA00023015"/>
    </source>
</evidence>
<dbReference type="RefSeq" id="WP_380012245.1">
    <property type="nucleotide sequence ID" value="NZ_JADIKI010000023.1"/>
</dbReference>
<evidence type="ECO:0000256" key="8">
    <source>
        <dbReference type="SAM" id="MobiDB-lite"/>
    </source>
</evidence>
<dbReference type="PROSITE" id="PS00716">
    <property type="entry name" value="SIGMA70_2"/>
    <property type="match status" value="1"/>
</dbReference>
<dbReference type="Gene3D" id="1.10.601.10">
    <property type="entry name" value="RNA Polymerase Primary Sigma Factor"/>
    <property type="match status" value="1"/>
</dbReference>
<dbReference type="Gene3D" id="1.25.40.20">
    <property type="entry name" value="Ankyrin repeat-containing domain"/>
    <property type="match status" value="1"/>
</dbReference>
<dbReference type="InterPro" id="IPR009042">
    <property type="entry name" value="RNA_pol_sigma70_r1_2"/>
</dbReference>
<dbReference type="InterPro" id="IPR002110">
    <property type="entry name" value="Ankyrin_rpt"/>
</dbReference>
<gene>
    <name evidence="11" type="ORF">ISP18_12530</name>
</gene>
<evidence type="ECO:0000259" key="9">
    <source>
        <dbReference type="PROSITE" id="PS00715"/>
    </source>
</evidence>
<dbReference type="InterPro" id="IPR013324">
    <property type="entry name" value="RNA_pol_sigma_r3/r4-like"/>
</dbReference>
<comment type="caution">
    <text evidence="11">The sequence shown here is derived from an EMBL/GenBank/DDBJ whole genome shotgun (WGS) entry which is preliminary data.</text>
</comment>
<dbReference type="InterPro" id="IPR014284">
    <property type="entry name" value="RNA_pol_sigma-70_dom"/>
</dbReference>
<dbReference type="PANTHER" id="PTHR30603">
    <property type="entry name" value="RNA POLYMERASE SIGMA FACTOR RPO"/>
    <property type="match status" value="1"/>
</dbReference>
<dbReference type="InterPro" id="IPR007627">
    <property type="entry name" value="RNA_pol_sigma70_r2"/>
</dbReference>
<dbReference type="SMART" id="SM00248">
    <property type="entry name" value="ANK"/>
    <property type="match status" value="2"/>
</dbReference>
<evidence type="ECO:0000256" key="7">
    <source>
        <dbReference type="RuleBase" id="RU362124"/>
    </source>
</evidence>
<dbReference type="InterPro" id="IPR007631">
    <property type="entry name" value="RNA_pol_sigma_70_non-ess"/>
</dbReference>
<dbReference type="Pfam" id="PF04546">
    <property type="entry name" value="Sigma70_ner"/>
    <property type="match status" value="1"/>
</dbReference>
<evidence type="ECO:0000256" key="6">
    <source>
        <dbReference type="PROSITE-ProRule" id="PRU00023"/>
    </source>
</evidence>
<name>A0ABW8ILC4_9GAMM</name>
<dbReference type="CDD" id="cd06171">
    <property type="entry name" value="Sigma70_r4"/>
    <property type="match status" value="1"/>
</dbReference>